<dbReference type="EMBL" id="KN768238">
    <property type="protein sequence ID" value="KIH46976.1"/>
    <property type="molecule type" value="Genomic_DNA"/>
</dbReference>
<dbReference type="InterPro" id="IPR021109">
    <property type="entry name" value="Peptidase_aspartic_dom_sf"/>
</dbReference>
<dbReference type="InterPro" id="IPR001969">
    <property type="entry name" value="Aspartic_peptidase_AS"/>
</dbReference>
<dbReference type="GO" id="GO:0006508">
    <property type="term" value="P:proteolysis"/>
    <property type="evidence" value="ECO:0007669"/>
    <property type="project" value="InterPro"/>
</dbReference>
<sequence>MKIVEAVVKEERQKRNDHFAQQCKSKLWFCKKCKTTGRKERICEVASQRRTARNGTERRRSRQNSDNSKNRGNKKTIRSSEKHVKIANATAEVNQSFLLDTGSDITLLNEDVCRSMGAPKLENTSVVVKNASGTSMKIHGKLWCEFEIKGSKSEGCAYVTPHISLLGSEWIQKNKDMS</sequence>
<name>A0A0C2FPZ9_9BILA</name>
<reference evidence="2 3" key="1">
    <citation type="submission" date="2013-12" db="EMBL/GenBank/DDBJ databases">
        <title>Draft genome of the parsitic nematode Ancylostoma duodenale.</title>
        <authorList>
            <person name="Mitreva M."/>
        </authorList>
    </citation>
    <scope>NUCLEOTIDE SEQUENCE [LARGE SCALE GENOMIC DNA]</scope>
    <source>
        <strain evidence="2 3">Zhejiang</strain>
    </source>
</reference>
<dbReference type="SUPFAM" id="SSF50630">
    <property type="entry name" value="Acid proteases"/>
    <property type="match status" value="1"/>
</dbReference>
<dbReference type="PANTHER" id="PTHR36943">
    <property type="entry name" value="CCHC-TYPE DOMAIN-CONTAINING PROTEIN"/>
    <property type="match status" value="1"/>
</dbReference>
<dbReference type="PROSITE" id="PS00141">
    <property type="entry name" value="ASP_PROTEASE"/>
    <property type="match status" value="1"/>
</dbReference>
<dbReference type="PANTHER" id="PTHR36943:SF1">
    <property type="entry name" value="CCHC-TYPE DOMAIN-CONTAINING PROTEIN"/>
    <property type="match status" value="1"/>
</dbReference>
<dbReference type="Proteomes" id="UP000054047">
    <property type="component" value="Unassembled WGS sequence"/>
</dbReference>
<dbReference type="GO" id="GO:0004190">
    <property type="term" value="F:aspartic-type endopeptidase activity"/>
    <property type="evidence" value="ECO:0007669"/>
    <property type="project" value="InterPro"/>
</dbReference>
<evidence type="ECO:0000313" key="3">
    <source>
        <dbReference type="Proteomes" id="UP000054047"/>
    </source>
</evidence>
<organism evidence="2 3">
    <name type="scientific">Ancylostoma duodenale</name>
    <dbReference type="NCBI Taxonomy" id="51022"/>
    <lineage>
        <taxon>Eukaryota</taxon>
        <taxon>Metazoa</taxon>
        <taxon>Ecdysozoa</taxon>
        <taxon>Nematoda</taxon>
        <taxon>Chromadorea</taxon>
        <taxon>Rhabditida</taxon>
        <taxon>Rhabditina</taxon>
        <taxon>Rhabditomorpha</taxon>
        <taxon>Strongyloidea</taxon>
        <taxon>Ancylostomatidae</taxon>
        <taxon>Ancylostomatinae</taxon>
        <taxon>Ancylostoma</taxon>
    </lineage>
</organism>
<feature type="region of interest" description="Disordered" evidence="1">
    <location>
        <begin position="47"/>
        <end position="80"/>
    </location>
</feature>
<evidence type="ECO:0000313" key="2">
    <source>
        <dbReference type="EMBL" id="KIH46976.1"/>
    </source>
</evidence>
<dbReference type="OrthoDB" id="5833993at2759"/>
<dbReference type="Gene3D" id="2.40.70.10">
    <property type="entry name" value="Acid Proteases"/>
    <property type="match status" value="1"/>
</dbReference>
<evidence type="ECO:0008006" key="4">
    <source>
        <dbReference type="Google" id="ProtNLM"/>
    </source>
</evidence>
<accession>A0A0C2FPZ9</accession>
<protein>
    <recommendedName>
        <fullName evidence="4">Peptidase A2 domain-containing protein</fullName>
    </recommendedName>
</protein>
<proteinExistence type="predicted"/>
<dbReference type="AlphaFoldDB" id="A0A0C2FPZ9"/>
<gene>
    <name evidence="2" type="ORF">ANCDUO_22969</name>
</gene>
<keyword evidence="3" id="KW-1185">Reference proteome</keyword>
<evidence type="ECO:0000256" key="1">
    <source>
        <dbReference type="SAM" id="MobiDB-lite"/>
    </source>
</evidence>